<dbReference type="EMBL" id="CASHTH010000551">
    <property type="protein sequence ID" value="CAI8004152.1"/>
    <property type="molecule type" value="Genomic_DNA"/>
</dbReference>
<protein>
    <recommendedName>
        <fullName evidence="6">G-protein coupled receptors family 2 profile 2 domain-containing protein</fullName>
    </recommendedName>
</protein>
<keyword evidence="2 5" id="KW-0812">Transmembrane</keyword>
<gene>
    <name evidence="7" type="ORF">GBAR_LOCUS3842</name>
</gene>
<dbReference type="SUPFAM" id="SSF81321">
    <property type="entry name" value="Family A G protein-coupled receptor-like"/>
    <property type="match status" value="1"/>
</dbReference>
<organism evidence="7 8">
    <name type="scientific">Geodia barretti</name>
    <name type="common">Barrett's horny sponge</name>
    <dbReference type="NCBI Taxonomy" id="519541"/>
    <lineage>
        <taxon>Eukaryota</taxon>
        <taxon>Metazoa</taxon>
        <taxon>Porifera</taxon>
        <taxon>Demospongiae</taxon>
        <taxon>Heteroscleromorpha</taxon>
        <taxon>Tetractinellida</taxon>
        <taxon>Astrophorina</taxon>
        <taxon>Geodiidae</taxon>
        <taxon>Geodia</taxon>
    </lineage>
</organism>
<dbReference type="Proteomes" id="UP001174909">
    <property type="component" value="Unassembled WGS sequence"/>
</dbReference>
<feature type="domain" description="G-protein coupled receptors family 2 profile 2" evidence="6">
    <location>
        <begin position="13"/>
        <end position="232"/>
    </location>
</feature>
<evidence type="ECO:0000256" key="1">
    <source>
        <dbReference type="ARBA" id="ARBA00004141"/>
    </source>
</evidence>
<evidence type="ECO:0000256" key="4">
    <source>
        <dbReference type="ARBA" id="ARBA00023136"/>
    </source>
</evidence>
<evidence type="ECO:0000256" key="3">
    <source>
        <dbReference type="ARBA" id="ARBA00022989"/>
    </source>
</evidence>
<dbReference type="InterPro" id="IPR017981">
    <property type="entry name" value="GPCR_2-like_7TM"/>
</dbReference>
<proteinExistence type="predicted"/>
<dbReference type="GO" id="GO:0004930">
    <property type="term" value="F:G protein-coupled receptor activity"/>
    <property type="evidence" value="ECO:0007669"/>
    <property type="project" value="TreeGrafter"/>
</dbReference>
<dbReference type="Gene3D" id="1.20.1070.10">
    <property type="entry name" value="Rhodopsin 7-helix transmembrane proteins"/>
    <property type="match status" value="1"/>
</dbReference>
<dbReference type="PANTHER" id="PTHR23112">
    <property type="entry name" value="G PROTEIN-COUPLED RECEPTOR 157-RELATED"/>
    <property type="match status" value="1"/>
</dbReference>
<comment type="caution">
    <text evidence="7">The sequence shown here is derived from an EMBL/GenBank/DDBJ whole genome shotgun (WGS) entry which is preliminary data.</text>
</comment>
<evidence type="ECO:0000256" key="5">
    <source>
        <dbReference type="SAM" id="Phobius"/>
    </source>
</evidence>
<feature type="transmembrane region" description="Helical" evidence="5">
    <location>
        <begin position="303"/>
        <end position="321"/>
    </location>
</feature>
<accession>A0AA35W1L1</accession>
<feature type="transmembrane region" description="Helical" evidence="5">
    <location>
        <begin position="12"/>
        <end position="39"/>
    </location>
</feature>
<feature type="transmembrane region" description="Helical" evidence="5">
    <location>
        <begin position="125"/>
        <end position="150"/>
    </location>
</feature>
<evidence type="ECO:0000313" key="8">
    <source>
        <dbReference type="Proteomes" id="UP001174909"/>
    </source>
</evidence>
<name>A0AA35W1L1_GEOBA</name>
<evidence type="ECO:0000313" key="7">
    <source>
        <dbReference type="EMBL" id="CAI8004152.1"/>
    </source>
</evidence>
<dbReference type="PROSITE" id="PS50261">
    <property type="entry name" value="G_PROTEIN_RECEP_F2_4"/>
    <property type="match status" value="1"/>
</dbReference>
<dbReference type="PANTHER" id="PTHR23112:SF47">
    <property type="entry name" value="G-PROTEIN COUPLED RECEPTOR 157"/>
    <property type="match status" value="1"/>
</dbReference>
<keyword evidence="3 5" id="KW-1133">Transmembrane helix</keyword>
<feature type="transmembrane region" description="Helical" evidence="5">
    <location>
        <begin position="267"/>
        <end position="283"/>
    </location>
</feature>
<keyword evidence="4 5" id="KW-0472">Membrane</keyword>
<dbReference type="GO" id="GO:0007166">
    <property type="term" value="P:cell surface receptor signaling pathway"/>
    <property type="evidence" value="ECO:0007669"/>
    <property type="project" value="InterPro"/>
</dbReference>
<feature type="transmembrane region" description="Helical" evidence="5">
    <location>
        <begin position="71"/>
        <end position="92"/>
    </location>
</feature>
<dbReference type="AlphaFoldDB" id="A0AA35W1L1"/>
<comment type="subcellular location">
    <subcellularLocation>
        <location evidence="1">Membrane</location>
        <topology evidence="1">Multi-pass membrane protein</topology>
    </subcellularLocation>
</comment>
<sequence length="329" mass="37161">MTNYPPDRDGVILPLKICVGVTSCLSIVGGFLIVLTFCWRVCSKKRGDSPYHPGNQGRHSFKERMLSPGRIILVNLSLADILVGGTHLWGVVGGYERYYAMRNQNALNNGPNGSTDTACSIQGALAVYGTISSFLWTITLSFFVVGTLALPHPRRYGSVCAVLLYELICWGFPAVVVTVVAVRREFGLDVEADIAWCYILPRSKEQNLFISLFAYNLWSYLTILLLLAFFFVTLCYTCSGKGWDRGGVSERAPLVNQQPPQERKSDYFKLIFAALILVILRMWDAIYVSLSYHRNYDQDVEDSQWIVLLIFLAVRVHLITMQPKLLYRF</sequence>
<keyword evidence="8" id="KW-1185">Reference proteome</keyword>
<dbReference type="GO" id="GO:0007189">
    <property type="term" value="P:adenylate cyclase-activating G protein-coupled receptor signaling pathway"/>
    <property type="evidence" value="ECO:0007669"/>
    <property type="project" value="TreeGrafter"/>
</dbReference>
<reference evidence="7" key="1">
    <citation type="submission" date="2023-03" db="EMBL/GenBank/DDBJ databases">
        <authorList>
            <person name="Steffen K."/>
            <person name="Cardenas P."/>
        </authorList>
    </citation>
    <scope>NUCLEOTIDE SEQUENCE</scope>
</reference>
<feature type="transmembrane region" description="Helical" evidence="5">
    <location>
        <begin position="217"/>
        <end position="236"/>
    </location>
</feature>
<feature type="transmembrane region" description="Helical" evidence="5">
    <location>
        <begin position="162"/>
        <end position="182"/>
    </location>
</feature>
<evidence type="ECO:0000259" key="6">
    <source>
        <dbReference type="PROSITE" id="PS50261"/>
    </source>
</evidence>
<dbReference type="GO" id="GO:0005886">
    <property type="term" value="C:plasma membrane"/>
    <property type="evidence" value="ECO:0007669"/>
    <property type="project" value="TreeGrafter"/>
</dbReference>
<evidence type="ECO:0000256" key="2">
    <source>
        <dbReference type="ARBA" id="ARBA00022692"/>
    </source>
</evidence>